<organism evidence="1 2">
    <name type="scientific">Macrosiphum euphorbiae</name>
    <name type="common">potato aphid</name>
    <dbReference type="NCBI Taxonomy" id="13131"/>
    <lineage>
        <taxon>Eukaryota</taxon>
        <taxon>Metazoa</taxon>
        <taxon>Ecdysozoa</taxon>
        <taxon>Arthropoda</taxon>
        <taxon>Hexapoda</taxon>
        <taxon>Insecta</taxon>
        <taxon>Pterygota</taxon>
        <taxon>Neoptera</taxon>
        <taxon>Paraneoptera</taxon>
        <taxon>Hemiptera</taxon>
        <taxon>Sternorrhyncha</taxon>
        <taxon>Aphidomorpha</taxon>
        <taxon>Aphidoidea</taxon>
        <taxon>Aphididae</taxon>
        <taxon>Macrosiphini</taxon>
        <taxon>Macrosiphum</taxon>
    </lineage>
</organism>
<protein>
    <submittedName>
        <fullName evidence="1">Uncharacterized protein</fullName>
    </submittedName>
</protein>
<accession>A0AAV0VKC2</accession>
<dbReference type="AlphaFoldDB" id="A0AAV0VKC2"/>
<comment type="caution">
    <text evidence="1">The sequence shown here is derived from an EMBL/GenBank/DDBJ whole genome shotgun (WGS) entry which is preliminary data.</text>
</comment>
<proteinExistence type="predicted"/>
<evidence type="ECO:0000313" key="1">
    <source>
        <dbReference type="EMBL" id="CAI6344742.1"/>
    </source>
</evidence>
<dbReference type="EMBL" id="CARXXK010000001">
    <property type="protein sequence ID" value="CAI6344742.1"/>
    <property type="molecule type" value="Genomic_DNA"/>
</dbReference>
<name>A0AAV0VKC2_9HEMI</name>
<dbReference type="Proteomes" id="UP001160148">
    <property type="component" value="Unassembled WGS sequence"/>
</dbReference>
<sequence length="125" mass="13211">MSVEASDVDAVGALKLGALSSSPSMLSNEFRHSNASLLCSRIRSIAARRTSSDARSLIILASLCTLMRCDVTPLSVAQRSCSQVTEDFGDFVIFIFLTEGPSDEFGSDISCEAAIARRAVGSETG</sequence>
<keyword evidence="2" id="KW-1185">Reference proteome</keyword>
<gene>
    <name evidence="1" type="ORF">MEUPH1_LOCUS1839</name>
</gene>
<reference evidence="1 2" key="1">
    <citation type="submission" date="2023-01" db="EMBL/GenBank/DDBJ databases">
        <authorList>
            <person name="Whitehead M."/>
        </authorList>
    </citation>
    <scope>NUCLEOTIDE SEQUENCE [LARGE SCALE GENOMIC DNA]</scope>
</reference>
<evidence type="ECO:0000313" key="2">
    <source>
        <dbReference type="Proteomes" id="UP001160148"/>
    </source>
</evidence>